<dbReference type="STRING" id="1804984.AYM40_07400"/>
<dbReference type="InterPro" id="IPR009042">
    <property type="entry name" value="RNA_pol_sigma70_r1_2"/>
</dbReference>
<sequence>MAGAARQIPAGNLPIADGSPSGSGVGKRNRTGRAPLLNQHLPVEETGERRQQFRALIHLGKERGFLTLPEISEQLQETFSASDALEIVVSTFAELGIAVYEQMPDSETLLLHGNAVEPFPDDQTEDDVESVIFTMDSEFGRTTDPMRMYMRELPSKPLLTRNEEVSVAMRIEVALLAIVQVISSCPTTVATILEFARRVERDEMGIDELVDGMMDDALVAASAARTAEGDAEMDACPSVEMKDKGALAKTAELRLDQLKNICLTRFARVAQKFEAMRLARAKHGEKSDSFATAQRAVCNELRPIRFTASIIELLCADIHAAVGEGRGTEGQMLRLLVDICGMPRDEFLASFPANSMNLGWGAGLVREQHPYSDSVARVLPTIELHQRRLIDIGNRMGLPFHELKLLHLQTTIAERKMRQAKHEMTVANLRLVISIAKKYVNRGIQFADLIQEGNIGLMRAVDKFEYRRGWKFSTYATWWVRQAVSRAIADQGRTIRVPVHLVESINKLNRISRDSWQQSGKQSDPGMLAELTGIPERKIRGIMKIPKEPFSMDMPVTEGGVTSIGELIADPAAESPADLTMRANMRVVVKKALDTLTRREAMVLRLRFGIDTLSDSTLEEVGKQLDVSRERIRQIESKAIRKLLDSSCVDTLRDLLGDG</sequence>
<evidence type="ECO:0000256" key="4">
    <source>
        <dbReference type="ARBA" id="ARBA00023163"/>
    </source>
</evidence>
<dbReference type="CDD" id="cd06171">
    <property type="entry name" value="Sigma70_r4"/>
    <property type="match status" value="1"/>
</dbReference>
<dbReference type="Gene3D" id="1.10.10.10">
    <property type="entry name" value="Winged helix-like DNA-binding domain superfamily/Winged helix DNA-binding domain"/>
    <property type="match status" value="2"/>
</dbReference>
<dbReference type="InterPro" id="IPR050239">
    <property type="entry name" value="Sigma-70_RNA_pol_init_factors"/>
</dbReference>
<dbReference type="InterPro" id="IPR028630">
    <property type="entry name" value="Sigma70_RpoD"/>
</dbReference>
<dbReference type="InterPro" id="IPR013325">
    <property type="entry name" value="RNA_pol_sigma_r2"/>
</dbReference>
<protein>
    <recommendedName>
        <fullName evidence="5">RNA polymerase sigma factor RpoD</fullName>
    </recommendedName>
    <alternativeName>
        <fullName evidence="5">Sigma-70</fullName>
    </alternativeName>
</protein>
<dbReference type="OrthoDB" id="9809557at2"/>
<evidence type="ECO:0000256" key="1">
    <source>
        <dbReference type="ARBA" id="ARBA00023015"/>
    </source>
</evidence>
<dbReference type="AlphaFoldDB" id="A0A160FIU6"/>
<dbReference type="Proteomes" id="UP000076852">
    <property type="component" value="Chromosome 1"/>
</dbReference>
<evidence type="ECO:0000313" key="10">
    <source>
        <dbReference type="Proteomes" id="UP000076852"/>
    </source>
</evidence>
<dbReference type="GO" id="GO:0016987">
    <property type="term" value="F:sigma factor activity"/>
    <property type="evidence" value="ECO:0007669"/>
    <property type="project" value="UniProtKB-UniRule"/>
</dbReference>
<feature type="domain" description="RNA polymerase sigma-70" evidence="7">
    <location>
        <begin position="448"/>
        <end position="461"/>
    </location>
</feature>
<dbReference type="InterPro" id="IPR007631">
    <property type="entry name" value="RNA_pol_sigma_70_non-ess"/>
</dbReference>
<evidence type="ECO:0000256" key="5">
    <source>
        <dbReference type="HAMAP-Rule" id="MF_00963"/>
    </source>
</evidence>
<comment type="similarity">
    <text evidence="5">Belongs to the sigma-70 factor family. RpoD/SigA subfamily.</text>
</comment>
<proteinExistence type="inferred from homology"/>
<dbReference type="PRINTS" id="PR00046">
    <property type="entry name" value="SIGMA70FCT"/>
</dbReference>
<dbReference type="InterPro" id="IPR007127">
    <property type="entry name" value="RNA_pol_sigma_70_r1_1"/>
</dbReference>
<feature type="region of interest" description="Sigma-70 factor domain-2" evidence="5">
    <location>
        <begin position="424"/>
        <end position="494"/>
    </location>
</feature>
<evidence type="ECO:0000256" key="3">
    <source>
        <dbReference type="ARBA" id="ARBA00023125"/>
    </source>
</evidence>
<dbReference type="InterPro" id="IPR036388">
    <property type="entry name" value="WH-like_DNA-bd_sf"/>
</dbReference>
<dbReference type="InterPro" id="IPR013324">
    <property type="entry name" value="RNA_pol_sigma_r3/r4-like"/>
</dbReference>
<dbReference type="InterPro" id="IPR000943">
    <property type="entry name" value="RNA_pol_sigma70"/>
</dbReference>
<dbReference type="SUPFAM" id="SSF88946">
    <property type="entry name" value="Sigma2 domain of RNA polymerase sigma factors"/>
    <property type="match status" value="1"/>
</dbReference>
<name>A0A160FIU6_9BURK</name>
<dbReference type="InterPro" id="IPR042189">
    <property type="entry name" value="RNA_pol_sigma_70_r1_1_sf"/>
</dbReference>
<dbReference type="PANTHER" id="PTHR30603">
    <property type="entry name" value="RNA POLYMERASE SIGMA FACTOR RPO"/>
    <property type="match status" value="1"/>
</dbReference>
<dbReference type="GO" id="GO:0003677">
    <property type="term" value="F:DNA binding"/>
    <property type="evidence" value="ECO:0007669"/>
    <property type="project" value="UniProtKB-UniRule"/>
</dbReference>
<comment type="subunit">
    <text evidence="5">Interacts transiently with the RNA polymerase catalytic core.</text>
</comment>
<keyword evidence="2 5" id="KW-0731">Sigma factor</keyword>
<dbReference type="NCBIfam" id="NF004208">
    <property type="entry name" value="PRK05658.1"/>
    <property type="match status" value="1"/>
</dbReference>
<dbReference type="HAMAP" id="MF_00963">
    <property type="entry name" value="Sigma70_RpoD_SigA"/>
    <property type="match status" value="1"/>
</dbReference>
<dbReference type="Pfam" id="PF04546">
    <property type="entry name" value="Sigma70_ner"/>
    <property type="match status" value="1"/>
</dbReference>
<dbReference type="InterPro" id="IPR014284">
    <property type="entry name" value="RNA_pol_sigma-70_dom"/>
</dbReference>
<dbReference type="InterPro" id="IPR007630">
    <property type="entry name" value="RNA_pol_sigma70_r4"/>
</dbReference>
<dbReference type="Gene3D" id="1.10.601.10">
    <property type="entry name" value="RNA Polymerase Primary Sigma Factor"/>
    <property type="match status" value="1"/>
</dbReference>
<keyword evidence="3 5" id="KW-0238">DNA-binding</keyword>
<dbReference type="Pfam" id="PF04542">
    <property type="entry name" value="Sigma70_r2"/>
    <property type="match status" value="1"/>
</dbReference>
<accession>A0A160FIU6</accession>
<dbReference type="Pfam" id="PF03979">
    <property type="entry name" value="Sigma70_r1_1"/>
    <property type="match status" value="1"/>
</dbReference>
<dbReference type="PROSITE" id="PS00715">
    <property type="entry name" value="SIGMA70_1"/>
    <property type="match status" value="1"/>
</dbReference>
<feature type="short sequence motif" description="Interaction with polymerase core subunit RpoC" evidence="5">
    <location>
        <begin position="448"/>
        <end position="451"/>
    </location>
</feature>
<evidence type="ECO:0000259" key="8">
    <source>
        <dbReference type="PROSITE" id="PS00716"/>
    </source>
</evidence>
<evidence type="ECO:0000259" key="7">
    <source>
        <dbReference type="PROSITE" id="PS00715"/>
    </source>
</evidence>
<feature type="domain" description="RNA polymerase sigma-70" evidence="8">
    <location>
        <begin position="617"/>
        <end position="643"/>
    </location>
</feature>
<dbReference type="PANTHER" id="PTHR30603:SF60">
    <property type="entry name" value="RNA POLYMERASE SIGMA FACTOR RPOD"/>
    <property type="match status" value="1"/>
</dbReference>
<comment type="function">
    <text evidence="5">Sigma factors are initiation factors that promote the attachment of RNA polymerase to specific initiation sites and are then released. This sigma factor is the primary sigma factor during exponential growth.</text>
</comment>
<feature type="region of interest" description="Disordered" evidence="6">
    <location>
        <begin position="1"/>
        <end position="37"/>
    </location>
</feature>
<dbReference type="GO" id="GO:0006352">
    <property type="term" value="P:DNA-templated transcription initiation"/>
    <property type="evidence" value="ECO:0007669"/>
    <property type="project" value="UniProtKB-UniRule"/>
</dbReference>
<dbReference type="FunFam" id="1.10.601.10:FF:000001">
    <property type="entry name" value="RNA polymerase sigma factor SigA"/>
    <property type="match status" value="1"/>
</dbReference>
<gene>
    <name evidence="5" type="primary">rpoD</name>
    <name evidence="9" type="ORF">AYM40_07400</name>
</gene>
<feature type="region of interest" description="Sigma-70 factor domain-4" evidence="5">
    <location>
        <begin position="592"/>
        <end position="645"/>
    </location>
</feature>
<keyword evidence="4 5" id="KW-0804">Transcription</keyword>
<dbReference type="PROSITE" id="PS00716">
    <property type="entry name" value="SIGMA70_2"/>
    <property type="match status" value="1"/>
</dbReference>
<dbReference type="InterPro" id="IPR007624">
    <property type="entry name" value="RNA_pol_sigma70_r3"/>
</dbReference>
<dbReference type="Pfam" id="PF04539">
    <property type="entry name" value="Sigma70_r3"/>
    <property type="match status" value="1"/>
</dbReference>
<evidence type="ECO:0000256" key="2">
    <source>
        <dbReference type="ARBA" id="ARBA00023082"/>
    </source>
</evidence>
<keyword evidence="10" id="KW-1185">Reference proteome</keyword>
<dbReference type="Pfam" id="PF00140">
    <property type="entry name" value="Sigma70_r1_2"/>
    <property type="match status" value="1"/>
</dbReference>
<evidence type="ECO:0000256" key="6">
    <source>
        <dbReference type="SAM" id="MobiDB-lite"/>
    </source>
</evidence>
<dbReference type="RefSeq" id="WP_063495646.1">
    <property type="nucleotide sequence ID" value="NZ_CP014578.1"/>
</dbReference>
<organism evidence="9 10">
    <name type="scientific">Paraburkholderia phytofirmans OLGA172</name>
    <dbReference type="NCBI Taxonomy" id="1417228"/>
    <lineage>
        <taxon>Bacteria</taxon>
        <taxon>Pseudomonadati</taxon>
        <taxon>Pseudomonadota</taxon>
        <taxon>Betaproteobacteria</taxon>
        <taxon>Burkholderiales</taxon>
        <taxon>Burkholderiaceae</taxon>
        <taxon>Paraburkholderia</taxon>
    </lineage>
</organism>
<dbReference type="Pfam" id="PF04545">
    <property type="entry name" value="Sigma70_r4"/>
    <property type="match status" value="1"/>
</dbReference>
<dbReference type="EMBL" id="CP014578">
    <property type="protein sequence ID" value="ANB72210.1"/>
    <property type="molecule type" value="Genomic_DNA"/>
</dbReference>
<dbReference type="GO" id="GO:0005737">
    <property type="term" value="C:cytoplasm"/>
    <property type="evidence" value="ECO:0007669"/>
    <property type="project" value="UniProtKB-SubCell"/>
</dbReference>
<reference evidence="9 10" key="1">
    <citation type="journal article" date="2016" name="Gene">
        <title>PacBio SMRT assembly of a complex multi-replicon genome reveals chlorocatechol degradative operon in a region of genome plasticity.</title>
        <authorList>
            <person name="Ricker N."/>
            <person name="Shen S.Y."/>
            <person name="Goordial J."/>
            <person name="Jin S."/>
            <person name="Fulthorpe R.R."/>
        </authorList>
    </citation>
    <scope>NUCLEOTIDE SEQUENCE [LARGE SCALE GENOMIC DNA]</scope>
    <source>
        <strain evidence="9 10">OLGA172</strain>
    </source>
</reference>
<dbReference type="SUPFAM" id="SSF88659">
    <property type="entry name" value="Sigma3 and sigma4 domains of RNA polymerase sigma factors"/>
    <property type="match status" value="2"/>
</dbReference>
<feature type="region of interest" description="Sigma-70 factor domain-3" evidence="5">
    <location>
        <begin position="503"/>
        <end position="579"/>
    </location>
</feature>
<dbReference type="KEGG" id="buz:AYM40_07400"/>
<evidence type="ECO:0000313" key="9">
    <source>
        <dbReference type="EMBL" id="ANB72210.1"/>
    </source>
</evidence>
<keyword evidence="1 5" id="KW-0805">Transcription regulation</keyword>
<dbReference type="NCBIfam" id="TIGR02937">
    <property type="entry name" value="sigma70-ECF"/>
    <property type="match status" value="1"/>
</dbReference>
<comment type="subcellular location">
    <subcellularLocation>
        <location evidence="5">Cytoplasm</location>
    </subcellularLocation>
</comment>
<dbReference type="Gene3D" id="1.10.220.120">
    <property type="entry name" value="Sigma-70 factor, region 1.1"/>
    <property type="match status" value="1"/>
</dbReference>
<feature type="DNA-binding region" description="H-T-H motif" evidence="5">
    <location>
        <begin position="618"/>
        <end position="637"/>
    </location>
</feature>
<dbReference type="InterPro" id="IPR007627">
    <property type="entry name" value="RNA_pol_sigma70_r2"/>
</dbReference>
<keyword evidence="5" id="KW-0963">Cytoplasm</keyword>